<dbReference type="EMBL" id="ML979133">
    <property type="protein sequence ID" value="KAF1919260.1"/>
    <property type="molecule type" value="Genomic_DNA"/>
</dbReference>
<evidence type="ECO:0000256" key="1">
    <source>
        <dbReference type="SAM" id="MobiDB-lite"/>
    </source>
</evidence>
<feature type="region of interest" description="Disordered" evidence="1">
    <location>
        <begin position="1"/>
        <end position="55"/>
    </location>
</feature>
<feature type="compositionally biased region" description="Basic and acidic residues" evidence="1">
    <location>
        <begin position="19"/>
        <end position="34"/>
    </location>
</feature>
<sequence>MMALVNTRKRKDTAGQRGASRDKDKIRIVEHSGHELCGSSPRPLRPCSSGPAGRTFTNFRRGSIKIFSFFRGGKSPATRSTITVISSKKSDSNLVDNSSQEEAARNIINRTLRAPSVHNIPAILPHLTLHHQGSSLLQLTNAAIFDGESEPMLSPQQPRPLGLHVSRSTPGLSSHLTSKFSNAFFNNETVVHRPKLSSRPSIRTAHFEGTCTHLQADSSPKADMSDVPSLPSQLQSALGSSNGPLTQSTAPTSVVSSGAPLSAETTQRNRDSAHGPAGGSPEVEPAAERITSRWLVFPRQDAPRISEPSVASLENAAAAKVFFESHFNQLLGPGAPPRSMRRRNMERKLFAAALPNEQRQHQRRA</sequence>
<feature type="compositionally biased region" description="Polar residues" evidence="1">
    <location>
        <begin position="230"/>
        <end position="256"/>
    </location>
</feature>
<organism evidence="2 3">
    <name type="scientific">Ampelomyces quisqualis</name>
    <name type="common">Powdery mildew agent</name>
    <dbReference type="NCBI Taxonomy" id="50730"/>
    <lineage>
        <taxon>Eukaryota</taxon>
        <taxon>Fungi</taxon>
        <taxon>Dikarya</taxon>
        <taxon>Ascomycota</taxon>
        <taxon>Pezizomycotina</taxon>
        <taxon>Dothideomycetes</taxon>
        <taxon>Pleosporomycetidae</taxon>
        <taxon>Pleosporales</taxon>
        <taxon>Pleosporineae</taxon>
        <taxon>Phaeosphaeriaceae</taxon>
        <taxon>Ampelomyces</taxon>
    </lineage>
</organism>
<accession>A0A6A5QWP8</accession>
<feature type="region of interest" description="Disordered" evidence="1">
    <location>
        <begin position="215"/>
        <end position="286"/>
    </location>
</feature>
<keyword evidence="3" id="KW-1185">Reference proteome</keyword>
<protein>
    <submittedName>
        <fullName evidence="2">Uncharacterized protein</fullName>
    </submittedName>
</protein>
<gene>
    <name evidence="2" type="ORF">BDU57DRAFT_135267</name>
</gene>
<evidence type="ECO:0000313" key="2">
    <source>
        <dbReference type="EMBL" id="KAF1919260.1"/>
    </source>
</evidence>
<proteinExistence type="predicted"/>
<name>A0A6A5QWP8_AMPQU</name>
<dbReference type="AlphaFoldDB" id="A0A6A5QWP8"/>
<dbReference type="OrthoDB" id="3638488at2759"/>
<dbReference type="Proteomes" id="UP000800096">
    <property type="component" value="Unassembled WGS sequence"/>
</dbReference>
<evidence type="ECO:0000313" key="3">
    <source>
        <dbReference type="Proteomes" id="UP000800096"/>
    </source>
</evidence>
<reference evidence="2" key="1">
    <citation type="journal article" date="2020" name="Stud. Mycol.">
        <title>101 Dothideomycetes genomes: a test case for predicting lifestyles and emergence of pathogens.</title>
        <authorList>
            <person name="Haridas S."/>
            <person name="Albert R."/>
            <person name="Binder M."/>
            <person name="Bloem J."/>
            <person name="Labutti K."/>
            <person name="Salamov A."/>
            <person name="Andreopoulos B."/>
            <person name="Baker S."/>
            <person name="Barry K."/>
            <person name="Bills G."/>
            <person name="Bluhm B."/>
            <person name="Cannon C."/>
            <person name="Castanera R."/>
            <person name="Culley D."/>
            <person name="Daum C."/>
            <person name="Ezra D."/>
            <person name="Gonzalez J."/>
            <person name="Henrissat B."/>
            <person name="Kuo A."/>
            <person name="Liang C."/>
            <person name="Lipzen A."/>
            <person name="Lutzoni F."/>
            <person name="Magnuson J."/>
            <person name="Mondo S."/>
            <person name="Nolan M."/>
            <person name="Ohm R."/>
            <person name="Pangilinan J."/>
            <person name="Park H.-J."/>
            <person name="Ramirez L."/>
            <person name="Alfaro M."/>
            <person name="Sun H."/>
            <person name="Tritt A."/>
            <person name="Yoshinaga Y."/>
            <person name="Zwiers L.-H."/>
            <person name="Turgeon B."/>
            <person name="Goodwin S."/>
            <person name="Spatafora J."/>
            <person name="Crous P."/>
            <person name="Grigoriev I."/>
        </authorList>
    </citation>
    <scope>NUCLEOTIDE SEQUENCE</scope>
    <source>
        <strain evidence="2">HMLAC05119</strain>
    </source>
</reference>